<evidence type="ECO:0000313" key="4">
    <source>
        <dbReference type="Proteomes" id="UP000286071"/>
    </source>
</evidence>
<name>A0A423H996_9PSED</name>
<dbReference type="EMBL" id="MOBJ01000006">
    <property type="protein sequence ID" value="RON09788.1"/>
    <property type="molecule type" value="Genomic_DNA"/>
</dbReference>
<gene>
    <name evidence="3" type="ORF">BK659_07660</name>
</gene>
<dbReference type="RefSeq" id="WP_185015292.1">
    <property type="nucleotide sequence ID" value="NZ_MOBJ01000006.1"/>
</dbReference>
<feature type="region of interest" description="Disordered" evidence="1">
    <location>
        <begin position="428"/>
        <end position="456"/>
    </location>
</feature>
<comment type="caution">
    <text evidence="3">The sequence shown here is derived from an EMBL/GenBank/DDBJ whole genome shotgun (WGS) entry which is preliminary data.</text>
</comment>
<proteinExistence type="predicted"/>
<feature type="chain" id="PRO_5019498501" description="TolC family protein" evidence="2">
    <location>
        <begin position="19"/>
        <end position="706"/>
    </location>
</feature>
<dbReference type="GO" id="GO:0015562">
    <property type="term" value="F:efflux transmembrane transporter activity"/>
    <property type="evidence" value="ECO:0007669"/>
    <property type="project" value="InterPro"/>
</dbReference>
<dbReference type="Proteomes" id="UP000286071">
    <property type="component" value="Unassembled WGS sequence"/>
</dbReference>
<evidence type="ECO:0008006" key="5">
    <source>
        <dbReference type="Google" id="ProtNLM"/>
    </source>
</evidence>
<feature type="region of interest" description="Disordered" evidence="1">
    <location>
        <begin position="356"/>
        <end position="376"/>
    </location>
</feature>
<reference evidence="3 4" key="1">
    <citation type="submission" date="2016-10" db="EMBL/GenBank/DDBJ databases">
        <title>Comparative genome analysis of multiple Pseudomonas spp. focuses on biocontrol and plant growth promoting traits.</title>
        <authorList>
            <person name="Tao X.-Y."/>
            <person name="Taylor C.G."/>
        </authorList>
    </citation>
    <scope>NUCLEOTIDE SEQUENCE [LARGE SCALE GENOMIC DNA]</scope>
    <source>
        <strain evidence="3 4">48H11</strain>
    </source>
</reference>
<keyword evidence="2" id="KW-0732">Signal</keyword>
<feature type="signal peptide" evidence="2">
    <location>
        <begin position="1"/>
        <end position="18"/>
    </location>
</feature>
<protein>
    <recommendedName>
        <fullName evidence="5">TolC family protein</fullName>
    </recommendedName>
</protein>
<dbReference type="SUPFAM" id="SSF56954">
    <property type="entry name" value="Outer membrane efflux proteins (OEP)"/>
    <property type="match status" value="1"/>
</dbReference>
<evidence type="ECO:0000256" key="2">
    <source>
        <dbReference type="SAM" id="SignalP"/>
    </source>
</evidence>
<dbReference type="GO" id="GO:0016020">
    <property type="term" value="C:membrane"/>
    <property type="evidence" value="ECO:0007669"/>
    <property type="project" value="UniProtKB-SubCell"/>
</dbReference>
<organism evidence="3 4">
    <name type="scientific">Pseudomonas brassicacearum</name>
    <dbReference type="NCBI Taxonomy" id="930166"/>
    <lineage>
        <taxon>Bacteria</taxon>
        <taxon>Pseudomonadati</taxon>
        <taxon>Pseudomonadota</taxon>
        <taxon>Gammaproteobacteria</taxon>
        <taxon>Pseudomonadales</taxon>
        <taxon>Pseudomonadaceae</taxon>
        <taxon>Pseudomonas</taxon>
    </lineage>
</organism>
<evidence type="ECO:0000256" key="1">
    <source>
        <dbReference type="SAM" id="MobiDB-lite"/>
    </source>
</evidence>
<evidence type="ECO:0000313" key="3">
    <source>
        <dbReference type="EMBL" id="RON09788.1"/>
    </source>
</evidence>
<dbReference type="Gene3D" id="1.20.1600.10">
    <property type="entry name" value="Outer membrane efflux proteins (OEP)"/>
    <property type="match status" value="1"/>
</dbReference>
<dbReference type="AlphaFoldDB" id="A0A423H996"/>
<accession>A0A423H996</accession>
<sequence>MRSIFLALTLSLPPAALVAQPLTLQALIDRQQSDPLFLAGQADLHALEAESKLSEDEAGWHAFASASVGRYRELVTQDIRNDYYGRNVSLGIRHPLLGSLKRQLDLVQANQYERQRQQLRIALQQASQRLALRSAYADWWRVQQEAALCGKLIPVAERAGTTLRSRLQSQLMRGSEAELQMSEWEGVASRCNALRQVEADIREDLARVSMSDIPPTAEAVAEPLAIRPQPLVQWQALLNQHPRVTEKQNLRDQADRERDTPWYASIDSDVVLADSQQYNNNSDKAGSSLVASLVFSVPFDLVGNTRARQQVADARYEAATERVVAEQRALGLELSKALRAYSGALATINQSRKQSQIAQRAFDEEESRRQAPGGNLENSLNTQRIYFQTAFDSIAAWHAAWLRQADLNLLTDDNPRFAALLGEEHQQWSPPNTTLAASPVADPAQPRRTLPSPGPGKWSQASYVWDSEALLDPARRSAQLQALRKAGMDKIYLGLKASQLNDLAVTRPRIEQLLQEAARQGLQVSLLLGDPGWIEPQQRQSLIDLLKTLKGLSFASLHLDLEVEQLGIPVPDQRLKNWLETLRAASKESPWPVEISSHHRWFAEANPGQTCVPCALPEVGVRQVSLMIYTRNPQSSARMAEQIAKRWPALQFRLAQSTESQLPATESWAGSSTQQLQHQVSAWREQLQPYGIAGIDWQDWRDFPKW</sequence>